<comment type="caution">
    <text evidence="2">The sequence shown here is derived from an EMBL/GenBank/DDBJ whole genome shotgun (WGS) entry which is preliminary data.</text>
</comment>
<feature type="region of interest" description="Disordered" evidence="1">
    <location>
        <begin position="113"/>
        <end position="180"/>
    </location>
</feature>
<protein>
    <submittedName>
        <fullName evidence="2">Uncharacterized protein</fullName>
    </submittedName>
</protein>
<evidence type="ECO:0000313" key="3">
    <source>
        <dbReference type="Proteomes" id="UP000521943"/>
    </source>
</evidence>
<feature type="region of interest" description="Disordered" evidence="1">
    <location>
        <begin position="716"/>
        <end position="832"/>
    </location>
</feature>
<evidence type="ECO:0000313" key="2">
    <source>
        <dbReference type="EMBL" id="KAF6753489.1"/>
    </source>
</evidence>
<proteinExistence type="predicted"/>
<accession>A0A8H6HUL4</accession>
<feature type="compositionally biased region" description="Pro residues" evidence="1">
    <location>
        <begin position="168"/>
        <end position="180"/>
    </location>
</feature>
<feature type="compositionally biased region" description="Acidic residues" evidence="1">
    <location>
        <begin position="145"/>
        <end position="165"/>
    </location>
</feature>
<gene>
    <name evidence="2" type="ORF">DFP72DRAFT_1128795</name>
</gene>
<keyword evidence="3" id="KW-1185">Reference proteome</keyword>
<reference evidence="2 3" key="1">
    <citation type="submission" date="2020-07" db="EMBL/GenBank/DDBJ databases">
        <title>Comparative genomics of pyrophilous fungi reveals a link between fire events and developmental genes.</title>
        <authorList>
            <consortium name="DOE Joint Genome Institute"/>
            <person name="Steindorff A.S."/>
            <person name="Carver A."/>
            <person name="Calhoun S."/>
            <person name="Stillman K."/>
            <person name="Liu H."/>
            <person name="Lipzen A."/>
            <person name="Pangilinan J."/>
            <person name="Labutti K."/>
            <person name="Bruns T.D."/>
            <person name="Grigoriev I.V."/>
        </authorList>
    </citation>
    <scope>NUCLEOTIDE SEQUENCE [LARGE SCALE GENOMIC DNA]</scope>
    <source>
        <strain evidence="2 3">CBS 144469</strain>
    </source>
</reference>
<sequence length="1321" mass="145413">MPPKKKTRPDRLCPCTSCGGMKMQTYERVRAHATLDQKAETDRLSALIMEHAALMSSSSTLPQAQGQDVVVDGERLDAAISAAAASSIPLPPIDIPRGVRTFLDLERHPDVLAMGGSGTSSSAPDISMGGADDFEPLESPHEPEPPEPLDDPICNDDWECPEVLDGDPLPPPPPLPPPQPPVIVQSAPLSSSSVTPQALPAVEVPLHKALENNPDPFLTAKMTAPPAPPQSKEDIHPHRGIYLLYMLVSWLHLQFHLPFRACDALVVVSLIIIKSFGVTFEGPKPITTFRHILARLDLEPEFDVLPICKNCWEVHPGSPEQRKEACVKCQTPLFKAKTRRWLGLKDGPPPSPLLQVPYMSLQSQLATIISVNGVEAMLDKWRIKLRHPDRYTDIFDGDVTKQLKAPDGTNFFREGAALGEGPDGELRIGLTLGLDWFSYIRTNIAPSHSSAPVSFSIANLPTHLRYRTSNLLLVGIMPGPKEQGPDETHRYLRVSVNELLRLWKDGFTVITQSSPNGRLPAAHKVGGFGAHSHTFFCTQCWITQANKSDPAAFQKNGFRARTDVEHRLAGSQYAELKTDATRKAFVEQNAARWSEFARLPYFDLVKMVVIDPMHNLLLGLVKTHFYHIWVQMKILRKTEELKALHTFLSEFQMPSWVGRLPTQVGEPAGGSLTADQWMLLATVIGPIAVPQIWDKFMGDPEAARAQRANAIQKRLRRTAKEKQAKQQKAAIKKAENAAKAAAKKAENEAEKSRVAASKPPTKRPSRKRPRTDGDAIVSEEGAPTPAGPSTSTTTALPVPPLSSTTDATTGKPGPGDKDGDEDEVPGGLHPGDPQNFLKLAKALRLLLKRDIHRTEVDEAERLLIEYCSELGELYGPDVYRPNHHYAVHTPDGVRWFGPFHEFWTFLFERLNKVLKGYKTNNRDGGELETTFFREFHRTVAMSRVAASSRVVDEDGMFKAATDAMFKASQDDRGTLQTLAKELDGDREDEGVSYDVLSSRHEDRELGTAEYIDILKRFQAIFGALRLRSVYDAEPPMGTRPLPIKARFLHYAVVNGLRYHASNLAESSSNSFVEVIVSDVFPVITRIGELTDIIQIAVTPEECLTIGRFRWFDSVRQTIDGRVVTPTPWDSLGGGPGLSRRTLPSSADNIALLSLNDDPLSRRGKKSYIGRTEVLGCNKYKGKTQIHNSMTLPAITLAAGRLARPDLVGQNAIRNATTQHILSLPPPLSLRRPPTSPIFHQLGPCVPVTGRSDLAFSAAAHECSSHPNTATTAHPDAHPMLCFVLTNASLAALLPARPPCPQLRRTPPSLPAPCLAPTTYVQ</sequence>
<organism evidence="2 3">
    <name type="scientific">Ephemerocybe angulata</name>
    <dbReference type="NCBI Taxonomy" id="980116"/>
    <lineage>
        <taxon>Eukaryota</taxon>
        <taxon>Fungi</taxon>
        <taxon>Dikarya</taxon>
        <taxon>Basidiomycota</taxon>
        <taxon>Agaricomycotina</taxon>
        <taxon>Agaricomycetes</taxon>
        <taxon>Agaricomycetidae</taxon>
        <taxon>Agaricales</taxon>
        <taxon>Agaricineae</taxon>
        <taxon>Psathyrellaceae</taxon>
        <taxon>Ephemerocybe</taxon>
    </lineage>
</organism>
<feature type="compositionally biased region" description="Basic residues" evidence="1">
    <location>
        <begin position="760"/>
        <end position="769"/>
    </location>
</feature>
<evidence type="ECO:0000256" key="1">
    <source>
        <dbReference type="SAM" id="MobiDB-lite"/>
    </source>
</evidence>
<feature type="compositionally biased region" description="Basic and acidic residues" evidence="1">
    <location>
        <begin position="743"/>
        <end position="753"/>
    </location>
</feature>
<dbReference type="Proteomes" id="UP000521943">
    <property type="component" value="Unassembled WGS sequence"/>
</dbReference>
<dbReference type="EMBL" id="JACGCI010000039">
    <property type="protein sequence ID" value="KAF6753489.1"/>
    <property type="molecule type" value="Genomic_DNA"/>
</dbReference>
<dbReference type="OrthoDB" id="3239894at2759"/>
<name>A0A8H6HUL4_9AGAR</name>
<feature type="compositionally biased region" description="Low complexity" evidence="1">
    <location>
        <begin position="781"/>
        <end position="795"/>
    </location>
</feature>
<dbReference type="PANTHER" id="PTHR46579:SF2">
    <property type="entry name" value="C2H2-TYPE DOMAIN-CONTAINING PROTEIN"/>
    <property type="match status" value="1"/>
</dbReference>
<dbReference type="PANTHER" id="PTHR46579">
    <property type="entry name" value="F5/8 TYPE C DOMAIN-CONTAINING PROTEIN-RELATED"/>
    <property type="match status" value="1"/>
</dbReference>